<protein>
    <recommendedName>
        <fullName evidence="3">DUF4219 domain-containing protein</fullName>
    </recommendedName>
</protein>
<proteinExistence type="predicted"/>
<evidence type="ECO:0008006" key="3">
    <source>
        <dbReference type="Google" id="ProtNLM"/>
    </source>
</evidence>
<accession>A0A9Q3ICI1</accession>
<dbReference type="Proteomes" id="UP000765509">
    <property type="component" value="Unassembled WGS sequence"/>
</dbReference>
<comment type="caution">
    <text evidence="1">The sequence shown here is derived from an EMBL/GenBank/DDBJ whole genome shotgun (WGS) entry which is preliminary data.</text>
</comment>
<dbReference type="AlphaFoldDB" id="A0A9Q3ICI1"/>
<organism evidence="1 2">
    <name type="scientific">Austropuccinia psidii MF-1</name>
    <dbReference type="NCBI Taxonomy" id="1389203"/>
    <lineage>
        <taxon>Eukaryota</taxon>
        <taxon>Fungi</taxon>
        <taxon>Dikarya</taxon>
        <taxon>Basidiomycota</taxon>
        <taxon>Pucciniomycotina</taxon>
        <taxon>Pucciniomycetes</taxon>
        <taxon>Pucciniales</taxon>
        <taxon>Sphaerophragmiaceae</taxon>
        <taxon>Austropuccinia</taxon>
    </lineage>
</organism>
<keyword evidence="2" id="KW-1185">Reference proteome</keyword>
<sequence>FLISTDLQSRALIDLNKQRWIIKLAMNFESNAEVNSIPILNNSNYGEWVARITILLRSKDLLDVCEKPMPSDLSTTATYKWKKSSFDAISIITC</sequence>
<name>A0A9Q3ICI1_9BASI</name>
<dbReference type="EMBL" id="AVOT02041157">
    <property type="protein sequence ID" value="MBW0536423.1"/>
    <property type="molecule type" value="Genomic_DNA"/>
</dbReference>
<feature type="non-terminal residue" evidence="1">
    <location>
        <position position="1"/>
    </location>
</feature>
<evidence type="ECO:0000313" key="1">
    <source>
        <dbReference type="EMBL" id="MBW0536423.1"/>
    </source>
</evidence>
<reference evidence="1" key="1">
    <citation type="submission" date="2021-03" db="EMBL/GenBank/DDBJ databases">
        <title>Draft genome sequence of rust myrtle Austropuccinia psidii MF-1, a brazilian biotype.</title>
        <authorList>
            <person name="Quecine M.C."/>
            <person name="Pachon D.M.R."/>
            <person name="Bonatelli M.L."/>
            <person name="Correr F.H."/>
            <person name="Franceschini L.M."/>
            <person name="Leite T.F."/>
            <person name="Margarido G.R.A."/>
            <person name="Almeida C.A."/>
            <person name="Ferrarezi J.A."/>
            <person name="Labate C.A."/>
        </authorList>
    </citation>
    <scope>NUCLEOTIDE SEQUENCE</scope>
    <source>
        <strain evidence="1">MF-1</strain>
    </source>
</reference>
<evidence type="ECO:0000313" key="2">
    <source>
        <dbReference type="Proteomes" id="UP000765509"/>
    </source>
</evidence>
<dbReference type="OrthoDB" id="1713462at2759"/>
<gene>
    <name evidence="1" type="ORF">O181_076138</name>
</gene>